<dbReference type="InterPro" id="IPR003326">
    <property type="entry name" value="TRA-1_regulated"/>
</dbReference>
<evidence type="ECO:0000313" key="1">
    <source>
        <dbReference type="EMBL" id="EFO99639.1"/>
    </source>
</evidence>
<sequence>MKYLILLFAIFLSVSCCFITKNSVVCECSDIRDLITRDESENASEPIYSEGAGCERNVTCGFDESTYVRIYLHQSEIEFYDRPDWGMGYLDSMGSDSEIFGKPVNVFSYFGMVCEDGDWYATKYPFGVYYATKENWPNRVGLNGKVDGLKSLIAYIACKPPIKPA</sequence>
<dbReference type="HOGENOM" id="CLU_105165_2_0_1"/>
<organism evidence="2">
    <name type="scientific">Caenorhabditis remanei</name>
    <name type="common">Caenorhabditis vulgaris</name>
    <dbReference type="NCBI Taxonomy" id="31234"/>
    <lineage>
        <taxon>Eukaryota</taxon>
        <taxon>Metazoa</taxon>
        <taxon>Ecdysozoa</taxon>
        <taxon>Nematoda</taxon>
        <taxon>Chromadorea</taxon>
        <taxon>Rhabditida</taxon>
        <taxon>Rhabditina</taxon>
        <taxon>Rhabditomorpha</taxon>
        <taxon>Rhabditoidea</taxon>
        <taxon>Rhabditidae</taxon>
        <taxon>Peloderinae</taxon>
        <taxon>Caenorhabditis</taxon>
    </lineage>
</organism>
<dbReference type="PROSITE" id="PS51257">
    <property type="entry name" value="PROKAR_LIPOPROTEIN"/>
    <property type="match status" value="1"/>
</dbReference>
<protein>
    <submittedName>
        <fullName evidence="1">Uncharacterized protein</fullName>
    </submittedName>
</protein>
<dbReference type="EMBL" id="DS268722">
    <property type="protein sequence ID" value="EFO99639.1"/>
    <property type="molecule type" value="Genomic_DNA"/>
</dbReference>
<dbReference type="Proteomes" id="UP000008281">
    <property type="component" value="Unassembled WGS sequence"/>
</dbReference>
<dbReference type="AlphaFoldDB" id="E3NJ30"/>
<dbReference type="Pfam" id="PF02343">
    <property type="entry name" value="TRA-1_regulated"/>
    <property type="match status" value="1"/>
</dbReference>
<proteinExistence type="predicted"/>
<name>E3NJ30_CAERE</name>
<accession>E3NJ30</accession>
<gene>
    <name evidence="1" type="ORF">CRE_24831</name>
</gene>
<evidence type="ECO:0000313" key="2">
    <source>
        <dbReference type="Proteomes" id="UP000008281"/>
    </source>
</evidence>
<keyword evidence="2" id="KW-1185">Reference proteome</keyword>
<reference evidence="1" key="1">
    <citation type="submission" date="2007-07" db="EMBL/GenBank/DDBJ databases">
        <title>PCAP assembly of the Caenorhabditis remanei genome.</title>
        <authorList>
            <consortium name="The Caenorhabditis remanei Sequencing Consortium"/>
            <person name="Wilson R.K."/>
        </authorList>
    </citation>
    <scope>NUCLEOTIDE SEQUENCE [LARGE SCALE GENOMIC DNA]</scope>
    <source>
        <strain evidence="1">PB4641</strain>
    </source>
</reference>